<dbReference type="Pfam" id="PF00561">
    <property type="entry name" value="Abhydrolase_1"/>
    <property type="match status" value="1"/>
</dbReference>
<dbReference type="InterPro" id="IPR000639">
    <property type="entry name" value="Epox_hydrolase-like"/>
</dbReference>
<reference evidence="2" key="1">
    <citation type="submission" date="2020-04" db="EMBL/GenBank/DDBJ databases">
        <title>Genome Assembly and Annotation of Botryosphaeria dothidea sdau 11-99, a Latent Pathogen of Apple Fruit Ring Rot in China.</title>
        <authorList>
            <person name="Yu C."/>
            <person name="Diao Y."/>
            <person name="Lu Q."/>
            <person name="Zhao J."/>
            <person name="Cui S."/>
            <person name="Peng C."/>
            <person name="He B."/>
            <person name="Liu H."/>
        </authorList>
    </citation>
    <scope>NUCLEOTIDE SEQUENCE [LARGE SCALE GENOMIC DNA]</scope>
    <source>
        <strain evidence="2">Sdau11-99</strain>
    </source>
</reference>
<dbReference type="GO" id="GO:0047372">
    <property type="term" value="F:monoacylglycerol lipase activity"/>
    <property type="evidence" value="ECO:0007669"/>
    <property type="project" value="TreeGrafter"/>
</dbReference>
<accession>A0A8H4IY87</accession>
<dbReference type="PANTHER" id="PTHR43798">
    <property type="entry name" value="MONOACYLGLYCEROL LIPASE"/>
    <property type="match status" value="1"/>
</dbReference>
<dbReference type="InterPro" id="IPR029058">
    <property type="entry name" value="AB_hydrolase_fold"/>
</dbReference>
<comment type="caution">
    <text evidence="2">The sequence shown here is derived from an EMBL/GenBank/DDBJ whole genome shotgun (WGS) entry which is preliminary data.</text>
</comment>
<dbReference type="InterPro" id="IPR050266">
    <property type="entry name" value="AB_hydrolase_sf"/>
</dbReference>
<dbReference type="GO" id="GO:0046464">
    <property type="term" value="P:acylglycerol catabolic process"/>
    <property type="evidence" value="ECO:0007669"/>
    <property type="project" value="TreeGrafter"/>
</dbReference>
<feature type="domain" description="AB hydrolase-1" evidence="1">
    <location>
        <begin position="32"/>
        <end position="135"/>
    </location>
</feature>
<evidence type="ECO:0000313" key="3">
    <source>
        <dbReference type="Proteomes" id="UP000572817"/>
    </source>
</evidence>
<dbReference type="Proteomes" id="UP000572817">
    <property type="component" value="Unassembled WGS sequence"/>
</dbReference>
<dbReference type="OrthoDB" id="284184at2759"/>
<dbReference type="Gene3D" id="3.40.50.1820">
    <property type="entry name" value="alpha/beta hydrolase"/>
    <property type="match status" value="1"/>
</dbReference>
<dbReference type="EMBL" id="WWBZ02000016">
    <property type="protein sequence ID" value="KAF4309741.1"/>
    <property type="molecule type" value="Genomic_DNA"/>
</dbReference>
<gene>
    <name evidence="2" type="ORF">GTA08_BOTSDO02633</name>
</gene>
<proteinExistence type="predicted"/>
<dbReference type="AlphaFoldDB" id="A0A8H4IY87"/>
<evidence type="ECO:0000259" key="1">
    <source>
        <dbReference type="Pfam" id="PF00561"/>
    </source>
</evidence>
<evidence type="ECO:0000313" key="2">
    <source>
        <dbReference type="EMBL" id="KAF4309741.1"/>
    </source>
</evidence>
<keyword evidence="3" id="KW-1185">Reference proteome</keyword>
<dbReference type="SUPFAM" id="SSF53474">
    <property type="entry name" value="alpha/beta-Hydrolases"/>
    <property type="match status" value="1"/>
</dbReference>
<dbReference type="InterPro" id="IPR000073">
    <property type="entry name" value="AB_hydrolase_1"/>
</dbReference>
<keyword evidence="2" id="KW-0378">Hydrolase</keyword>
<protein>
    <submittedName>
        <fullName evidence="2">Alpha/beta hydrolase fold-1</fullName>
    </submittedName>
</protein>
<dbReference type="GO" id="GO:0016020">
    <property type="term" value="C:membrane"/>
    <property type="evidence" value="ECO:0007669"/>
    <property type="project" value="TreeGrafter"/>
</dbReference>
<organism evidence="2 3">
    <name type="scientific">Botryosphaeria dothidea</name>
    <dbReference type="NCBI Taxonomy" id="55169"/>
    <lineage>
        <taxon>Eukaryota</taxon>
        <taxon>Fungi</taxon>
        <taxon>Dikarya</taxon>
        <taxon>Ascomycota</taxon>
        <taxon>Pezizomycotina</taxon>
        <taxon>Dothideomycetes</taxon>
        <taxon>Dothideomycetes incertae sedis</taxon>
        <taxon>Botryosphaeriales</taxon>
        <taxon>Botryosphaeriaceae</taxon>
        <taxon>Botryosphaeria</taxon>
    </lineage>
</organism>
<name>A0A8H4IY87_9PEZI</name>
<dbReference type="PANTHER" id="PTHR43798:SF33">
    <property type="entry name" value="HYDROLASE, PUTATIVE (AFU_ORTHOLOGUE AFUA_2G14860)-RELATED"/>
    <property type="match status" value="1"/>
</dbReference>
<dbReference type="PRINTS" id="PR00412">
    <property type="entry name" value="EPOXHYDRLASE"/>
</dbReference>
<sequence>MESFVQHQFINGRDLQYTYYASLPTNTSIGGPTLLLLHGFPDSASVWSAVIPYLLTLGLRILVSDLLGYAGTSKPWDPSFFNSKAMANDLAEILSREDVTNVIPIGHDWGSFLAHRYYLFHPELVSGIAISAYPLNPVFRTPIDIDQLAAERERKLG</sequence>